<proteinExistence type="predicted"/>
<feature type="signal peptide" evidence="1">
    <location>
        <begin position="1"/>
        <end position="20"/>
    </location>
</feature>
<gene>
    <name evidence="2" type="ORF">PDM29_08585</name>
</gene>
<keyword evidence="3" id="KW-1185">Reference proteome</keyword>
<organism evidence="2 3">
    <name type="scientific">Stenotrophomonas oahuensis</name>
    <dbReference type="NCBI Taxonomy" id="3003271"/>
    <lineage>
        <taxon>Bacteria</taxon>
        <taxon>Pseudomonadati</taxon>
        <taxon>Pseudomonadota</taxon>
        <taxon>Gammaproteobacteria</taxon>
        <taxon>Lysobacterales</taxon>
        <taxon>Lysobacteraceae</taxon>
        <taxon>Stenotrophomonas</taxon>
    </lineage>
</organism>
<protein>
    <submittedName>
        <fullName evidence="2">Uncharacterized protein</fullName>
    </submittedName>
</protein>
<evidence type="ECO:0000256" key="1">
    <source>
        <dbReference type="SAM" id="SignalP"/>
    </source>
</evidence>
<name>A0ABY9YTQ5_9GAMM</name>
<dbReference type="RefSeq" id="WP_311193425.1">
    <property type="nucleotide sequence ID" value="NZ_CP115541.1"/>
</dbReference>
<accession>A0ABY9YTQ5</accession>
<sequence>MKSKVFAAVLMSLIASHASAECQGVAPTQQGASGAEEPGAPIQSKADLLKYLGDLPDQSPLRALSEDARSSFIASLRFHEDGLASFSTKEMERGLTLRQAHDVLALFGMQEAILKLPIEATSKQEAELLEQMKRRCQARRSA</sequence>
<dbReference type="EMBL" id="CP115541">
    <property type="protein sequence ID" value="WNH54319.1"/>
    <property type="molecule type" value="Genomic_DNA"/>
</dbReference>
<keyword evidence="1" id="KW-0732">Signal</keyword>
<reference evidence="2 3" key="1">
    <citation type="submission" date="2022-12" db="EMBL/GenBank/DDBJ databases">
        <title>Two new species, Stenotrophomonas aracearum and Stenotrophomonas oahuensis, isolated from Anthurium (Araceae family) in Hawaii.</title>
        <authorList>
            <person name="Chunag S.C."/>
            <person name="Dobhal S."/>
            <person name="Alvarez A."/>
            <person name="Arif M."/>
        </authorList>
    </citation>
    <scope>NUCLEOTIDE SEQUENCE [LARGE SCALE GENOMIC DNA]</scope>
    <source>
        <strain evidence="2 3">A5586</strain>
    </source>
</reference>
<feature type="chain" id="PRO_5046055828" evidence="1">
    <location>
        <begin position="21"/>
        <end position="142"/>
    </location>
</feature>
<evidence type="ECO:0000313" key="2">
    <source>
        <dbReference type="EMBL" id="WNH54319.1"/>
    </source>
</evidence>
<evidence type="ECO:0000313" key="3">
    <source>
        <dbReference type="Proteomes" id="UP001302072"/>
    </source>
</evidence>
<dbReference type="Proteomes" id="UP001302072">
    <property type="component" value="Chromosome"/>
</dbReference>